<proteinExistence type="predicted"/>
<evidence type="ECO:0000313" key="1">
    <source>
        <dbReference type="EMBL" id="MCF2527443.1"/>
    </source>
</evidence>
<evidence type="ECO:0000313" key="2">
    <source>
        <dbReference type="Proteomes" id="UP001165378"/>
    </source>
</evidence>
<comment type="caution">
    <text evidence="1">The sequence shown here is derived from an EMBL/GenBank/DDBJ whole genome shotgun (WGS) entry which is preliminary data.</text>
</comment>
<dbReference type="RefSeq" id="WP_235051596.1">
    <property type="nucleotide sequence ID" value="NZ_JAKFHA010000004.1"/>
</dbReference>
<gene>
    <name evidence="1" type="ORF">LZ495_09495</name>
</gene>
<dbReference type="AlphaFoldDB" id="A0AA41TY38"/>
<protein>
    <submittedName>
        <fullName evidence="1">Uncharacterized protein</fullName>
    </submittedName>
</protein>
<dbReference type="EMBL" id="JAKFHA010000004">
    <property type="protein sequence ID" value="MCF2527443.1"/>
    <property type="molecule type" value="Genomic_DNA"/>
</dbReference>
<dbReference type="Proteomes" id="UP001165378">
    <property type="component" value="Unassembled WGS sequence"/>
</dbReference>
<reference evidence="1" key="1">
    <citation type="submission" date="2022-01" db="EMBL/GenBank/DDBJ databases">
        <title>Genome-Based Taxonomic Classification of the Phylum Actinobacteria.</title>
        <authorList>
            <person name="Gao Y."/>
        </authorList>
    </citation>
    <scope>NUCLEOTIDE SEQUENCE</scope>
    <source>
        <strain evidence="1">KLBMP 8922</strain>
    </source>
</reference>
<sequence length="241" mass="25740">MGTECDIASTADPAWLRGEWHRVTQRAGWPSRVEWHSEAVELCIESFVTTGHVRAACLALGRDRAAAEIPLDVALAELDALFLCALAYAAPAAVVQAYVGARARATAPGTLPPGTDPLTELPSAAVLQRSLQARAGAGERTRLVVVQLEVAESRFWAHLRHLLLTARHMERALQEDVHAVPAGRLMALVDGDEPALTDRLDRLCRAPVDPLSGVQGAPGHVPSVPRPHVRLAVEPGTPQGS</sequence>
<accession>A0AA41TY38</accession>
<organism evidence="1 2">
    <name type="scientific">Yinghuangia soli</name>
    <dbReference type="NCBI Taxonomy" id="2908204"/>
    <lineage>
        <taxon>Bacteria</taxon>
        <taxon>Bacillati</taxon>
        <taxon>Actinomycetota</taxon>
        <taxon>Actinomycetes</taxon>
        <taxon>Kitasatosporales</taxon>
        <taxon>Streptomycetaceae</taxon>
        <taxon>Yinghuangia</taxon>
    </lineage>
</organism>
<keyword evidence="2" id="KW-1185">Reference proteome</keyword>
<name>A0AA41TY38_9ACTN</name>